<feature type="domain" description="Recombinase" evidence="5">
    <location>
        <begin position="174"/>
        <end position="287"/>
    </location>
</feature>
<dbReference type="KEGG" id="maes:Ga0123461_2308"/>
<dbReference type="Pfam" id="PF07508">
    <property type="entry name" value="Recombinase"/>
    <property type="match status" value="1"/>
</dbReference>
<keyword evidence="7" id="KW-1185">Reference proteome</keyword>
<dbReference type="GO" id="GO:0003677">
    <property type="term" value="F:DNA binding"/>
    <property type="evidence" value="ECO:0007669"/>
    <property type="project" value="UniProtKB-KW"/>
</dbReference>
<dbReference type="SUPFAM" id="SSF53041">
    <property type="entry name" value="Resolvase-like"/>
    <property type="match status" value="1"/>
</dbReference>
<evidence type="ECO:0000256" key="2">
    <source>
        <dbReference type="ARBA" id="ARBA00023172"/>
    </source>
</evidence>
<dbReference type="PANTHER" id="PTHR30461:SF2">
    <property type="entry name" value="SERINE RECOMBINASE PINE-RELATED"/>
    <property type="match status" value="1"/>
</dbReference>
<keyword evidence="3" id="KW-0175">Coiled coil</keyword>
<dbReference type="Gene3D" id="3.90.1750.20">
    <property type="entry name" value="Putative Large Serine Recombinase, Chain B, Domain 2"/>
    <property type="match status" value="1"/>
</dbReference>
<evidence type="ECO:0000259" key="5">
    <source>
        <dbReference type="PROSITE" id="PS51737"/>
    </source>
</evidence>
<dbReference type="InterPro" id="IPR011109">
    <property type="entry name" value="DNA_bind_recombinase_dom"/>
</dbReference>
<dbReference type="InterPro" id="IPR006119">
    <property type="entry name" value="Resolv_N"/>
</dbReference>
<evidence type="ECO:0000259" key="4">
    <source>
        <dbReference type="PROSITE" id="PS51736"/>
    </source>
</evidence>
<dbReference type="InterPro" id="IPR036162">
    <property type="entry name" value="Resolvase-like_N_sf"/>
</dbReference>
<accession>A0A2K8L3B1</accession>
<dbReference type="Gene3D" id="3.40.50.1390">
    <property type="entry name" value="Resolvase, N-terminal catalytic domain"/>
    <property type="match status" value="1"/>
</dbReference>
<dbReference type="GO" id="GO:0000150">
    <property type="term" value="F:DNA strand exchange activity"/>
    <property type="evidence" value="ECO:0007669"/>
    <property type="project" value="InterPro"/>
</dbReference>
<feature type="domain" description="Resolvase/invertase-type recombinase catalytic" evidence="4">
    <location>
        <begin position="4"/>
        <end position="162"/>
    </location>
</feature>
<dbReference type="Pfam" id="PF00239">
    <property type="entry name" value="Resolvase"/>
    <property type="match status" value="1"/>
</dbReference>
<protein>
    <submittedName>
        <fullName evidence="6">Site-specific DNA recombinase</fullName>
    </submittedName>
</protein>
<dbReference type="InterPro" id="IPR050639">
    <property type="entry name" value="SSR_resolvase"/>
</dbReference>
<gene>
    <name evidence="6" type="ORF">Ga0123461_2308</name>
</gene>
<organism evidence="6 7">
    <name type="scientific">Mariprofundus aestuarium</name>
    <dbReference type="NCBI Taxonomy" id="1921086"/>
    <lineage>
        <taxon>Bacteria</taxon>
        <taxon>Pseudomonadati</taxon>
        <taxon>Pseudomonadota</taxon>
        <taxon>Candidatius Mariprofundia</taxon>
        <taxon>Mariprofundales</taxon>
        <taxon>Mariprofundaceae</taxon>
        <taxon>Mariprofundus</taxon>
    </lineage>
</organism>
<evidence type="ECO:0000256" key="1">
    <source>
        <dbReference type="ARBA" id="ARBA00023125"/>
    </source>
</evidence>
<dbReference type="PROSITE" id="PS51737">
    <property type="entry name" value="RECOMBINASE_DNA_BIND"/>
    <property type="match status" value="1"/>
</dbReference>
<feature type="coiled-coil region" evidence="3">
    <location>
        <begin position="372"/>
        <end position="435"/>
    </location>
</feature>
<dbReference type="InterPro" id="IPR038109">
    <property type="entry name" value="DNA_bind_recomb_sf"/>
</dbReference>
<sequence length="539" mass="60901">MTKKAYSYIRFSTPDQLKGDSLRRQLEASRAYAEENGLLLDESLRDIGVSAFRGKNSTEGALKKFIELVEAGRVEKGSILILESLDRLSRQQIFTALSLFSSIIEAGVEIVTLADNQHYTAESVNDIGQLMYSLISMSRSHEESAIKSKRSAASWENRRRLAVETKRPITGKAPHWLRLSDDKQRFEVIEEHAEIVRSIFSQSIAGVGRRKIASSLNEEGVTPFGRAKMWHTSYIARVLSSRSTMGEYQPCQNGEPVGSAIKDYYPSIISEQQFYHAQSSQQNRRKNKSAGRKGPKFSNLFTGMCKCLECESTYRFMNRGNASLLLCDSNYMAAGCECSMRWRYRDVENASLIVLSEQIDWFSALGGHANSKQKLESEIASLNTKLSDTQKQVDRFAQLFSTAGDAMFSDARSRYLKAMQAADEIKSEIEQKESELLTFTPTQQHVDALNRAIYNLGDESDEQKLYELRAQINATFKDAGLRLYFNESGVYFYVRSTQQKGVILYSEHEELLSMGAELEIQQRTLEAINEDIADLKKAA</sequence>
<dbReference type="PROSITE" id="PS51736">
    <property type="entry name" value="RECOMBINASES_3"/>
    <property type="match status" value="1"/>
</dbReference>
<dbReference type="Proteomes" id="UP000231701">
    <property type="component" value="Chromosome"/>
</dbReference>
<dbReference type="PANTHER" id="PTHR30461">
    <property type="entry name" value="DNA-INVERTASE FROM LAMBDOID PROPHAGE"/>
    <property type="match status" value="1"/>
</dbReference>
<dbReference type="EMBL" id="CP018799">
    <property type="protein sequence ID" value="ATX80709.1"/>
    <property type="molecule type" value="Genomic_DNA"/>
</dbReference>
<dbReference type="SMART" id="SM00857">
    <property type="entry name" value="Resolvase"/>
    <property type="match status" value="1"/>
</dbReference>
<reference evidence="6 7" key="1">
    <citation type="submission" date="2016-12" db="EMBL/GenBank/DDBJ databases">
        <title>Isolation and genomic insights into novel planktonic Zetaproteobacteria from stratified waters of the Chesapeake Bay.</title>
        <authorList>
            <person name="McAllister S.M."/>
            <person name="Kato S."/>
            <person name="Chan C.S."/>
            <person name="Chiu B.K."/>
            <person name="Field E.K."/>
        </authorList>
    </citation>
    <scope>NUCLEOTIDE SEQUENCE [LARGE SCALE GENOMIC DNA]</scope>
    <source>
        <strain evidence="6 7">CP-5</strain>
    </source>
</reference>
<evidence type="ECO:0000313" key="7">
    <source>
        <dbReference type="Proteomes" id="UP000231701"/>
    </source>
</evidence>
<keyword evidence="1" id="KW-0238">DNA-binding</keyword>
<evidence type="ECO:0000256" key="3">
    <source>
        <dbReference type="SAM" id="Coils"/>
    </source>
</evidence>
<dbReference type="OrthoDB" id="9791494at2"/>
<evidence type="ECO:0000313" key="6">
    <source>
        <dbReference type="EMBL" id="ATX80709.1"/>
    </source>
</evidence>
<keyword evidence="2" id="KW-0233">DNA recombination</keyword>
<dbReference type="CDD" id="cd00338">
    <property type="entry name" value="Ser_Recombinase"/>
    <property type="match status" value="1"/>
</dbReference>
<name>A0A2K8L3B1_MARES</name>
<dbReference type="RefSeq" id="WP_100278447.1">
    <property type="nucleotide sequence ID" value="NZ_CP018799.1"/>
</dbReference>
<dbReference type="AlphaFoldDB" id="A0A2K8L3B1"/>
<proteinExistence type="predicted"/>